<feature type="region of interest" description="Disordered" evidence="1">
    <location>
        <begin position="53"/>
        <end position="81"/>
    </location>
</feature>
<evidence type="ECO:0000256" key="1">
    <source>
        <dbReference type="SAM" id="MobiDB-lite"/>
    </source>
</evidence>
<comment type="caution">
    <text evidence="2">The sequence shown here is derived from an EMBL/GenBank/DDBJ whole genome shotgun (WGS) entry which is preliminary data.</text>
</comment>
<sequence length="81" mass="8879">MPGRRARLRARPPGDFEPGHLAIHRPGRHVESLTQPDGADLLSWLREVVPDLPEPVMPNGQPVASGSTVKRYGYNATGTDR</sequence>
<reference evidence="3" key="1">
    <citation type="journal article" date="2019" name="Int. J. Syst. Evol. Microbiol.">
        <title>The Global Catalogue of Microorganisms (GCM) 10K type strain sequencing project: providing services to taxonomists for standard genome sequencing and annotation.</title>
        <authorList>
            <consortium name="The Broad Institute Genomics Platform"/>
            <consortium name="The Broad Institute Genome Sequencing Center for Infectious Disease"/>
            <person name="Wu L."/>
            <person name="Ma J."/>
        </authorList>
    </citation>
    <scope>NUCLEOTIDE SEQUENCE [LARGE SCALE GENOMIC DNA]</scope>
    <source>
        <strain evidence="3">JCM 16904</strain>
    </source>
</reference>
<feature type="compositionally biased region" description="Basic residues" evidence="1">
    <location>
        <begin position="1"/>
        <end position="10"/>
    </location>
</feature>
<gene>
    <name evidence="2" type="ORF">GCM10022224_073110</name>
</gene>
<evidence type="ECO:0000313" key="3">
    <source>
        <dbReference type="Proteomes" id="UP001500902"/>
    </source>
</evidence>
<proteinExistence type="predicted"/>
<feature type="region of interest" description="Disordered" evidence="1">
    <location>
        <begin position="1"/>
        <end position="21"/>
    </location>
</feature>
<organism evidence="2 3">
    <name type="scientific">Nonomuraea antimicrobica</name>
    <dbReference type="NCBI Taxonomy" id="561173"/>
    <lineage>
        <taxon>Bacteria</taxon>
        <taxon>Bacillati</taxon>
        <taxon>Actinomycetota</taxon>
        <taxon>Actinomycetes</taxon>
        <taxon>Streptosporangiales</taxon>
        <taxon>Streptosporangiaceae</taxon>
        <taxon>Nonomuraea</taxon>
    </lineage>
</organism>
<dbReference type="EMBL" id="BAAAZP010000149">
    <property type="protein sequence ID" value="GAA3696717.1"/>
    <property type="molecule type" value="Genomic_DNA"/>
</dbReference>
<protein>
    <submittedName>
        <fullName evidence="2">Uncharacterized protein</fullName>
    </submittedName>
</protein>
<dbReference type="Proteomes" id="UP001500902">
    <property type="component" value="Unassembled WGS sequence"/>
</dbReference>
<name>A0ABP7CUS3_9ACTN</name>
<accession>A0ABP7CUS3</accession>
<keyword evidence="3" id="KW-1185">Reference proteome</keyword>
<evidence type="ECO:0000313" key="2">
    <source>
        <dbReference type="EMBL" id="GAA3696717.1"/>
    </source>
</evidence>